<accession>A0ABU3HXQ3</accession>
<keyword evidence="2" id="KW-1185">Reference proteome</keyword>
<sequence length="171" mass="19533">MINRSAERAYDKAQARVREYYGDPASAFLCTRCGDTAHTWALDHRAPNAILDYRGRRYSEEPHWYFPLCDRCESLYATMGPTAGPIFKRVSTFDVLPEPDWFADTFAHSDDSSTLGATAYSAYRVWSDAEGLSPSEVWSRRAFYARMEERGIARRKTSNGVVLLRLKLKSN</sequence>
<organism evidence="1 2">
    <name type="scientific">Streptomyces althioticus subsp. attaecolombicae</name>
    <dbReference type="NCBI Taxonomy" id="3075534"/>
    <lineage>
        <taxon>Bacteria</taxon>
        <taxon>Bacillati</taxon>
        <taxon>Actinomycetota</taxon>
        <taxon>Actinomycetes</taxon>
        <taxon>Kitasatosporales</taxon>
        <taxon>Streptomycetaceae</taxon>
        <taxon>Streptomyces</taxon>
        <taxon>Streptomyces althioticus group</taxon>
    </lineage>
</organism>
<comment type="caution">
    <text evidence="1">The sequence shown here is derived from an EMBL/GenBank/DDBJ whole genome shotgun (WGS) entry which is preliminary data.</text>
</comment>
<dbReference type="RefSeq" id="WP_139118552.1">
    <property type="nucleotide sequence ID" value="NZ_JAVSGH010000004.1"/>
</dbReference>
<reference evidence="1" key="1">
    <citation type="submission" date="2024-05" db="EMBL/GenBank/DDBJ databases">
        <title>30 novel species of actinomycetes from the DSMZ collection.</title>
        <authorList>
            <person name="Nouioui I."/>
        </authorList>
    </citation>
    <scope>NUCLEOTIDE SEQUENCE</scope>
    <source>
        <strain evidence="1">DSM 41972</strain>
    </source>
</reference>
<dbReference type="EMBL" id="JAVSGH010000004">
    <property type="protein sequence ID" value="MDT3724269.1"/>
    <property type="molecule type" value="Genomic_DNA"/>
</dbReference>
<name>A0ABU3HXQ3_9ACTN</name>
<proteinExistence type="predicted"/>
<protein>
    <recommendedName>
        <fullName evidence="3">HNH endonuclease</fullName>
    </recommendedName>
</protein>
<evidence type="ECO:0008006" key="3">
    <source>
        <dbReference type="Google" id="ProtNLM"/>
    </source>
</evidence>
<gene>
    <name evidence="1" type="ORF">ROS62_04955</name>
</gene>
<evidence type="ECO:0000313" key="1">
    <source>
        <dbReference type="EMBL" id="MDT3724269.1"/>
    </source>
</evidence>
<dbReference type="Proteomes" id="UP001181313">
    <property type="component" value="Unassembled WGS sequence"/>
</dbReference>
<evidence type="ECO:0000313" key="2">
    <source>
        <dbReference type="Proteomes" id="UP001181313"/>
    </source>
</evidence>